<proteinExistence type="predicted"/>
<keyword evidence="3" id="KW-1185">Reference proteome</keyword>
<organism evidence="2 3">
    <name type="scientific">Rhizobium gallicum bv. gallicum R602sp</name>
    <dbReference type="NCBI Taxonomy" id="1041138"/>
    <lineage>
        <taxon>Bacteria</taxon>
        <taxon>Pseudomonadati</taxon>
        <taxon>Pseudomonadota</taxon>
        <taxon>Alphaproteobacteria</taxon>
        <taxon>Hyphomicrobiales</taxon>
        <taxon>Rhizobiaceae</taxon>
        <taxon>Rhizobium/Agrobacterium group</taxon>
        <taxon>Rhizobium</taxon>
    </lineage>
</organism>
<gene>
    <name evidence="2" type="ORF">RGR602_CH00618</name>
</gene>
<feature type="region of interest" description="Disordered" evidence="1">
    <location>
        <begin position="27"/>
        <end position="73"/>
    </location>
</feature>
<feature type="compositionally biased region" description="Polar residues" evidence="1">
    <location>
        <begin position="29"/>
        <end position="38"/>
    </location>
</feature>
<accession>A0A0B4X0B6</accession>
<sequence length="73" mass="7422">MHSQAIAVPFYFESPLPPFRRSGAVDLNRSGSTINPSGVNPAIPSSPACTNAAGQQDDAATGTSGLGCPPLPR</sequence>
<protein>
    <submittedName>
        <fullName evidence="2">Uncharacterized protein</fullName>
    </submittedName>
</protein>
<name>A0A0B4X0B6_9HYPH</name>
<dbReference type="KEGG" id="rga:RGR602_CH00618"/>
<dbReference type="EMBL" id="CP006877">
    <property type="protein sequence ID" value="AJD39983.1"/>
    <property type="molecule type" value="Genomic_DNA"/>
</dbReference>
<dbReference type="HOGENOM" id="CLU_2702237_0_0_5"/>
<evidence type="ECO:0000313" key="3">
    <source>
        <dbReference type="Proteomes" id="UP000031368"/>
    </source>
</evidence>
<evidence type="ECO:0000256" key="1">
    <source>
        <dbReference type="SAM" id="MobiDB-lite"/>
    </source>
</evidence>
<dbReference type="Proteomes" id="UP000031368">
    <property type="component" value="Chromosome"/>
</dbReference>
<dbReference type="AlphaFoldDB" id="A0A0B4X0B6"/>
<evidence type="ECO:0000313" key="2">
    <source>
        <dbReference type="EMBL" id="AJD39983.1"/>
    </source>
</evidence>
<reference evidence="2 3" key="1">
    <citation type="submission" date="2013-11" db="EMBL/GenBank/DDBJ databases">
        <title>Complete genome sequence of Rhizobium gallicum bv. gallicum R602.</title>
        <authorList>
            <person name="Bustos P."/>
            <person name="Santamaria R.I."/>
            <person name="Lozano L."/>
            <person name="Acosta J.L."/>
            <person name="Ormeno-Orrillo E."/>
            <person name="Rogel M.A."/>
            <person name="Romero D."/>
            <person name="Cevallos M.A."/>
            <person name="Martinez-Romero E."/>
            <person name="Gonzalez V."/>
        </authorList>
    </citation>
    <scope>NUCLEOTIDE SEQUENCE [LARGE SCALE GENOMIC DNA]</scope>
    <source>
        <strain evidence="2 3">R602</strain>
    </source>
</reference>